<evidence type="ECO:0000256" key="8">
    <source>
        <dbReference type="ARBA" id="ARBA00022989"/>
    </source>
</evidence>
<dbReference type="AlphaFoldDB" id="A0A5B9XWP8"/>
<evidence type="ECO:0000313" key="14">
    <source>
        <dbReference type="EMBL" id="QEH58943.1"/>
    </source>
</evidence>
<dbReference type="GO" id="GO:0045259">
    <property type="term" value="C:proton-transporting ATP synthase complex"/>
    <property type="evidence" value="ECO:0007669"/>
    <property type="project" value="UniProtKB-KW"/>
</dbReference>
<keyword evidence="9 12" id="KW-0406">Ion transport</keyword>
<evidence type="ECO:0000256" key="9">
    <source>
        <dbReference type="ARBA" id="ARBA00023065"/>
    </source>
</evidence>
<feature type="transmembrane region" description="Helical" evidence="13">
    <location>
        <begin position="6"/>
        <end position="29"/>
    </location>
</feature>
<evidence type="ECO:0000256" key="10">
    <source>
        <dbReference type="ARBA" id="ARBA00023128"/>
    </source>
</evidence>
<dbReference type="GO" id="GO:0015986">
    <property type="term" value="P:proton motive force-driven ATP synthesis"/>
    <property type="evidence" value="ECO:0007669"/>
    <property type="project" value="InterPro"/>
</dbReference>
<geneLocation type="mitochondrion" evidence="14"/>
<reference evidence="14" key="1">
    <citation type="submission" date="2019-06" db="EMBL/GenBank/DDBJ databases">
        <authorList>
            <person name="Esemu S.N."/>
            <person name="Dong X."/>
            <person name="Hartley C.S."/>
            <person name="Post R.J."/>
            <person name="Ndip L.M."/>
            <person name="Darby A.C."/>
            <person name="Makepeace B.L."/>
        </authorList>
    </citation>
    <scope>NUCLEOTIDE SEQUENCE</scope>
</reference>
<keyword evidence="4 12" id="KW-0813">Transport</keyword>
<evidence type="ECO:0000256" key="3">
    <source>
        <dbReference type="ARBA" id="ARBA00011291"/>
    </source>
</evidence>
<keyword evidence="7 12" id="KW-0375">Hydrogen ion transport</keyword>
<organism evidence="14">
    <name type="scientific">Trepobates sp. XD-2019</name>
    <dbReference type="NCBI Taxonomy" id="2581071"/>
    <lineage>
        <taxon>Eukaryota</taxon>
        <taxon>Metazoa</taxon>
        <taxon>Ecdysozoa</taxon>
        <taxon>Arthropoda</taxon>
        <taxon>Hexapoda</taxon>
        <taxon>Insecta</taxon>
        <taxon>Pterygota</taxon>
        <taxon>Neoptera</taxon>
        <taxon>Paraneoptera</taxon>
        <taxon>Hemiptera</taxon>
        <taxon>Heteroptera</taxon>
        <taxon>Gerromorpha</taxon>
        <taxon>Gerroidea</taxon>
        <taxon>Gerridae</taxon>
        <taxon>Trepobatinae</taxon>
        <taxon>Trepobates</taxon>
    </lineage>
</organism>
<comment type="similarity">
    <text evidence="2 12">Belongs to the ATPase protein 8 family.</text>
</comment>
<sequence>MPQMAPISWTMLMMTFIMSMMVVNTIMYFNKNYITKSKTKKNDFKNMKWKW</sequence>
<keyword evidence="11 13" id="KW-0472">Membrane</keyword>
<keyword evidence="8 13" id="KW-1133">Transmembrane helix</keyword>
<evidence type="ECO:0000256" key="7">
    <source>
        <dbReference type="ARBA" id="ARBA00022781"/>
    </source>
</evidence>
<keyword evidence="5 12" id="KW-0138">CF(0)</keyword>
<dbReference type="InterPro" id="IPR001421">
    <property type="entry name" value="ATP8_metazoa"/>
</dbReference>
<evidence type="ECO:0000256" key="13">
    <source>
        <dbReference type="SAM" id="Phobius"/>
    </source>
</evidence>
<accession>A0A5B9XWP8</accession>
<evidence type="ECO:0000256" key="5">
    <source>
        <dbReference type="ARBA" id="ARBA00022547"/>
    </source>
</evidence>
<keyword evidence="6 12" id="KW-0812">Transmembrane</keyword>
<evidence type="ECO:0000256" key="12">
    <source>
        <dbReference type="RuleBase" id="RU003661"/>
    </source>
</evidence>
<dbReference type="EMBL" id="MN027277">
    <property type="protein sequence ID" value="QEH58943.1"/>
    <property type="molecule type" value="Genomic_DNA"/>
</dbReference>
<evidence type="ECO:0000256" key="2">
    <source>
        <dbReference type="ARBA" id="ARBA00008892"/>
    </source>
</evidence>
<evidence type="ECO:0000256" key="4">
    <source>
        <dbReference type="ARBA" id="ARBA00022448"/>
    </source>
</evidence>
<dbReference type="GO" id="GO:0015078">
    <property type="term" value="F:proton transmembrane transporter activity"/>
    <property type="evidence" value="ECO:0007669"/>
    <property type="project" value="InterPro"/>
</dbReference>
<evidence type="ECO:0000256" key="11">
    <source>
        <dbReference type="ARBA" id="ARBA00023136"/>
    </source>
</evidence>
<gene>
    <name evidence="14" type="primary">atp8</name>
</gene>
<proteinExistence type="inferred from homology"/>
<dbReference type="Pfam" id="PF00895">
    <property type="entry name" value="ATP-synt_8"/>
    <property type="match status" value="1"/>
</dbReference>
<evidence type="ECO:0000256" key="1">
    <source>
        <dbReference type="ARBA" id="ARBA00004304"/>
    </source>
</evidence>
<comment type="subcellular location">
    <subcellularLocation>
        <location evidence="1 12">Mitochondrion membrane</location>
        <topology evidence="1 12">Single-pass membrane protein</topology>
    </subcellularLocation>
</comment>
<dbReference type="GO" id="GO:0031966">
    <property type="term" value="C:mitochondrial membrane"/>
    <property type="evidence" value="ECO:0007669"/>
    <property type="project" value="UniProtKB-SubCell"/>
</dbReference>
<protein>
    <recommendedName>
        <fullName evidence="12">ATP synthase complex subunit 8</fullName>
    </recommendedName>
</protein>
<name>A0A5B9XWP8_9HEMI</name>
<evidence type="ECO:0000256" key="6">
    <source>
        <dbReference type="ARBA" id="ARBA00022692"/>
    </source>
</evidence>
<keyword evidence="10 12" id="KW-0496">Mitochondrion</keyword>
<comment type="subunit">
    <text evidence="3">F-type ATPases have 2 components, CF(1) - the catalytic core - and CF(0) - the membrane proton channel.</text>
</comment>